<protein>
    <submittedName>
        <fullName evidence="1">Uncharacterized protein</fullName>
    </submittedName>
</protein>
<dbReference type="AlphaFoldDB" id="A0A0H5R473"/>
<name>A0A0H5R473_9EUKA</name>
<reference evidence="1" key="1">
    <citation type="submission" date="2015-04" db="EMBL/GenBank/DDBJ databases">
        <title>The genome sequence of the plant pathogenic Rhizarian Plasmodiophora brassicae reveals insights in its biotrophic life cycle and the origin of chitin synthesis.</title>
        <authorList>
            <person name="Schwelm A."/>
            <person name="Fogelqvist J."/>
            <person name="Knaust A."/>
            <person name="Julke S."/>
            <person name="Lilja T."/>
            <person name="Dhandapani V."/>
            <person name="Bonilla-Rosso G."/>
            <person name="Karlsson M."/>
            <person name="Shevchenko A."/>
            <person name="Choi S.R."/>
            <person name="Kim H.G."/>
            <person name="Park J.Y."/>
            <person name="Lim Y.P."/>
            <person name="Ludwig-Muller J."/>
            <person name="Dixelius C."/>
        </authorList>
    </citation>
    <scope>NUCLEOTIDE SEQUENCE</scope>
    <source>
        <tissue evidence="1">Potato root galls</tissue>
    </source>
</reference>
<proteinExistence type="predicted"/>
<evidence type="ECO:0000313" key="1">
    <source>
        <dbReference type="EMBL" id="CRZ02829.1"/>
    </source>
</evidence>
<sequence length="578" mass="65679">MLFASPCYSIQFFHFVFQCWVKNRYVRSSIDHQYIHLFAVLFLTLHQETNALPESFFLTDNCSDARDLTRPPTEANLINKITITRPQLLALFSQHQAVFGLYADLHLTPVRCKPEDLLDILTRMTAGPLPAAQGAILVCRCLQLSQEVLTLWQIFAEEQDPSLTDHLLPLSAEFCTMLDENPAELLLADVSQADEILQALFDQYLIEYSPFSTYFTITHVSSIPVIIPEPVVDSSPRLRPEGRYLNVVVSAHDFQNPPPVILKALKSQLLSEGAIVLRGLLPHALFTTVHEQLVAGTDISLLGMHNGQIRFQPKQFQDLCSASEHALRWLFSEYLLPLVKMAFPECDFTIPEEFEDSYKLTGSPAQVPHADSLYAEHVRVLISLNSGFACTEVLPRDHQSQRSLPYHMLEVNSQNRVKNLQQRENLNKRFAPLRMDGVWAGDRLPSEMIPVTPSGQFEIGDVFVFCGDIIHHGPMITDNHMTQEASRHTLFMTLNPQSIEPSHEQQLHSVGLMQMLYGYSADQVFHMIDIMDAVFPNHAPHITEPYTELSNSKAFVSKWRSWKTHKAKADKHTDYMGF</sequence>
<accession>A0A0H5R473</accession>
<dbReference type="EMBL" id="HACM01002387">
    <property type="protein sequence ID" value="CRZ02829.1"/>
    <property type="molecule type" value="Transcribed_RNA"/>
</dbReference>
<dbReference type="Gene3D" id="2.60.120.620">
    <property type="entry name" value="q2cbj1_9rhob like domain"/>
    <property type="match status" value="1"/>
</dbReference>
<organism evidence="1">
    <name type="scientific">Spongospora subterranea</name>
    <dbReference type="NCBI Taxonomy" id="70186"/>
    <lineage>
        <taxon>Eukaryota</taxon>
        <taxon>Sar</taxon>
        <taxon>Rhizaria</taxon>
        <taxon>Endomyxa</taxon>
        <taxon>Phytomyxea</taxon>
        <taxon>Plasmodiophorida</taxon>
        <taxon>Plasmodiophoridae</taxon>
        <taxon>Spongospora</taxon>
    </lineage>
</organism>